<dbReference type="EMBL" id="CAEZVY010000073">
    <property type="protein sequence ID" value="CAB4643479.1"/>
    <property type="molecule type" value="Genomic_DNA"/>
</dbReference>
<evidence type="ECO:0000313" key="1">
    <source>
        <dbReference type="EMBL" id="CAB4643479.1"/>
    </source>
</evidence>
<proteinExistence type="predicted"/>
<organism evidence="1">
    <name type="scientific">freshwater metagenome</name>
    <dbReference type="NCBI Taxonomy" id="449393"/>
    <lineage>
        <taxon>unclassified sequences</taxon>
        <taxon>metagenomes</taxon>
        <taxon>ecological metagenomes</taxon>
    </lineage>
</organism>
<accession>A0A6J6K6K7</accession>
<protein>
    <submittedName>
        <fullName evidence="1">Unannotated protein</fullName>
    </submittedName>
</protein>
<name>A0A6J6K6K7_9ZZZZ</name>
<reference evidence="1" key="1">
    <citation type="submission" date="2020-05" db="EMBL/GenBank/DDBJ databases">
        <authorList>
            <person name="Chiriac C."/>
            <person name="Salcher M."/>
            <person name="Ghai R."/>
            <person name="Kavagutti S V."/>
        </authorList>
    </citation>
    <scope>NUCLEOTIDE SEQUENCE</scope>
</reference>
<sequence length="122" mass="13449">MKSNVDATRYRDLLANEALGCASVVLENVAHMVGFPPSLRDWVSGISNLKSRQVLDILRHRVSKVAKSFGPLRGGEASPVTLGRLGLGDCVIGLLKRGVLDGFHRLGRCRIHQLVAHEFFFR</sequence>
<dbReference type="AlphaFoldDB" id="A0A6J6K6K7"/>
<gene>
    <name evidence="1" type="ORF">UFOPK2158_00787</name>
</gene>